<comment type="caution">
    <text evidence="1">The sequence shown here is derived from an EMBL/GenBank/DDBJ whole genome shotgun (WGS) entry which is preliminary data.</text>
</comment>
<protein>
    <submittedName>
        <fullName evidence="1">Uncharacterized protein</fullName>
    </submittedName>
</protein>
<sequence>MRRHHHGRNLNIRFLVVNVRAKPVLGAEACEKLGLIRKVWNVTSNSEESTSEIFEEYHDFFRGLGILPKEHHIEVDPGVQQLRESIFTCQL</sequence>
<keyword evidence="2" id="KW-1185">Reference proteome</keyword>
<evidence type="ECO:0000313" key="2">
    <source>
        <dbReference type="Proteomes" id="UP001152320"/>
    </source>
</evidence>
<dbReference type="EMBL" id="JAIZAY010000007">
    <property type="protein sequence ID" value="KAJ8038227.1"/>
    <property type="molecule type" value="Genomic_DNA"/>
</dbReference>
<dbReference type="Proteomes" id="UP001152320">
    <property type="component" value="Chromosome 7"/>
</dbReference>
<accession>A0A9Q1C4G9</accession>
<gene>
    <name evidence="1" type="ORF">HOLleu_15580</name>
</gene>
<proteinExistence type="predicted"/>
<dbReference type="AlphaFoldDB" id="A0A9Q1C4G9"/>
<name>A0A9Q1C4G9_HOLLE</name>
<reference evidence="1" key="1">
    <citation type="submission" date="2021-10" db="EMBL/GenBank/DDBJ databases">
        <title>Tropical sea cucumber genome reveals ecological adaptation and Cuvierian tubules defense mechanism.</title>
        <authorList>
            <person name="Chen T."/>
        </authorList>
    </citation>
    <scope>NUCLEOTIDE SEQUENCE</scope>
    <source>
        <strain evidence="1">Nanhai2018</strain>
        <tissue evidence="1">Muscle</tissue>
    </source>
</reference>
<evidence type="ECO:0000313" key="1">
    <source>
        <dbReference type="EMBL" id="KAJ8038227.1"/>
    </source>
</evidence>
<organism evidence="1 2">
    <name type="scientific">Holothuria leucospilota</name>
    <name type="common">Black long sea cucumber</name>
    <name type="synonym">Mertensiothuria leucospilota</name>
    <dbReference type="NCBI Taxonomy" id="206669"/>
    <lineage>
        <taxon>Eukaryota</taxon>
        <taxon>Metazoa</taxon>
        <taxon>Echinodermata</taxon>
        <taxon>Eleutherozoa</taxon>
        <taxon>Echinozoa</taxon>
        <taxon>Holothuroidea</taxon>
        <taxon>Aspidochirotacea</taxon>
        <taxon>Aspidochirotida</taxon>
        <taxon>Holothuriidae</taxon>
        <taxon>Holothuria</taxon>
    </lineage>
</organism>